<dbReference type="PANTHER" id="PTHR43434:SF1">
    <property type="entry name" value="PHOSPHOGLYCOLATE PHOSPHATASE"/>
    <property type="match status" value="1"/>
</dbReference>
<dbReference type="AlphaFoldDB" id="A0A7X2TB61"/>
<dbReference type="EMBL" id="VUMD01000002">
    <property type="protein sequence ID" value="MSS35467.1"/>
    <property type="molecule type" value="Genomic_DNA"/>
</dbReference>
<gene>
    <name evidence="1" type="ORF">FYJ39_02440</name>
</gene>
<dbReference type="GO" id="GO:0008967">
    <property type="term" value="F:phosphoglycolate phosphatase activity"/>
    <property type="evidence" value="ECO:0007669"/>
    <property type="project" value="TreeGrafter"/>
</dbReference>
<dbReference type="GO" id="GO:0005829">
    <property type="term" value="C:cytosol"/>
    <property type="evidence" value="ECO:0007669"/>
    <property type="project" value="TreeGrafter"/>
</dbReference>
<dbReference type="RefSeq" id="WP_154470882.1">
    <property type="nucleotide sequence ID" value="NZ_VUMD01000002.1"/>
</dbReference>
<dbReference type="Pfam" id="PF13419">
    <property type="entry name" value="HAD_2"/>
    <property type="match status" value="1"/>
</dbReference>
<dbReference type="Proteomes" id="UP000429958">
    <property type="component" value="Unassembled WGS sequence"/>
</dbReference>
<dbReference type="SFLD" id="SFLDS00003">
    <property type="entry name" value="Haloacid_Dehalogenase"/>
    <property type="match status" value="1"/>
</dbReference>
<name>A0A7X2TB61_9CLOT</name>
<dbReference type="NCBIfam" id="TIGR01509">
    <property type="entry name" value="HAD-SF-IA-v3"/>
    <property type="match status" value="1"/>
</dbReference>
<dbReference type="SFLD" id="SFLDG01129">
    <property type="entry name" value="C1.5:_HAD__Beta-PGM__Phosphata"/>
    <property type="match status" value="1"/>
</dbReference>
<evidence type="ECO:0000313" key="2">
    <source>
        <dbReference type="Proteomes" id="UP000429958"/>
    </source>
</evidence>
<dbReference type="GO" id="GO:0006281">
    <property type="term" value="P:DNA repair"/>
    <property type="evidence" value="ECO:0007669"/>
    <property type="project" value="TreeGrafter"/>
</dbReference>
<accession>A0A7X2TB61</accession>
<organism evidence="1 2">
    <name type="scientific">Clostridium porci</name>
    <dbReference type="NCBI Taxonomy" id="2605778"/>
    <lineage>
        <taxon>Bacteria</taxon>
        <taxon>Bacillati</taxon>
        <taxon>Bacillota</taxon>
        <taxon>Clostridia</taxon>
        <taxon>Eubacteriales</taxon>
        <taxon>Clostridiaceae</taxon>
        <taxon>Clostridium</taxon>
    </lineage>
</organism>
<dbReference type="InterPro" id="IPR023198">
    <property type="entry name" value="PGP-like_dom2"/>
</dbReference>
<dbReference type="Gene3D" id="1.10.150.240">
    <property type="entry name" value="Putative phosphatase, domain 2"/>
    <property type="match status" value="1"/>
</dbReference>
<proteinExistence type="predicted"/>
<evidence type="ECO:0000313" key="1">
    <source>
        <dbReference type="EMBL" id="MSS35467.1"/>
    </source>
</evidence>
<dbReference type="Gene3D" id="3.40.50.1000">
    <property type="entry name" value="HAD superfamily/HAD-like"/>
    <property type="match status" value="1"/>
</dbReference>
<dbReference type="PRINTS" id="PR00413">
    <property type="entry name" value="HADHALOGNASE"/>
</dbReference>
<keyword evidence="2" id="KW-1185">Reference proteome</keyword>
<protein>
    <submittedName>
        <fullName evidence="1">HAD family phosphatase</fullName>
    </submittedName>
</protein>
<comment type="caution">
    <text evidence="1">The sequence shown here is derived from an EMBL/GenBank/DDBJ whole genome shotgun (WGS) entry which is preliminary data.</text>
</comment>
<reference evidence="1 2" key="1">
    <citation type="submission" date="2019-08" db="EMBL/GenBank/DDBJ databases">
        <title>In-depth cultivation of the pig gut microbiome towards novel bacterial diversity and tailored functional studies.</title>
        <authorList>
            <person name="Wylensek D."/>
            <person name="Hitch T.C.A."/>
            <person name="Clavel T."/>
        </authorList>
    </citation>
    <scope>NUCLEOTIDE SEQUENCE [LARGE SCALE GENOMIC DNA]</scope>
    <source>
        <strain evidence="1 2">WCA-389-WT-23D1</strain>
    </source>
</reference>
<dbReference type="SFLD" id="SFLDG01135">
    <property type="entry name" value="C1.5.6:_HAD__Beta-PGM__Phospha"/>
    <property type="match status" value="1"/>
</dbReference>
<dbReference type="PANTHER" id="PTHR43434">
    <property type="entry name" value="PHOSPHOGLYCOLATE PHOSPHATASE"/>
    <property type="match status" value="1"/>
</dbReference>
<dbReference type="InterPro" id="IPR050155">
    <property type="entry name" value="HAD-like_hydrolase_sf"/>
</dbReference>
<sequence>MQYRAVIFDMDGVLIDSEILYLTRTWKEMVKKWPWIAIEELYPSVGMDAERTRVLLHQVARKPMSDTVFDEEMDKIFDKTVIDHFTDVLYPEVPEVLSALKAKGYILALASSSPMDTIQRVLEECQLAKYFESVISGHQFKASKPDPEIYRTTMWAIDCQPQECLVVEDSTYGVAAGVAAGAKVAARLDLRFNFDQSNAAYFIHDLRELLAIL</sequence>
<dbReference type="InterPro" id="IPR006439">
    <property type="entry name" value="HAD-SF_hydro_IA"/>
</dbReference>
<dbReference type="InterPro" id="IPR041492">
    <property type="entry name" value="HAD_2"/>
</dbReference>
<dbReference type="InterPro" id="IPR036412">
    <property type="entry name" value="HAD-like_sf"/>
</dbReference>
<dbReference type="InterPro" id="IPR023214">
    <property type="entry name" value="HAD_sf"/>
</dbReference>
<dbReference type="SUPFAM" id="SSF56784">
    <property type="entry name" value="HAD-like"/>
    <property type="match status" value="1"/>
</dbReference>